<dbReference type="PANTHER" id="PTHR23518">
    <property type="entry name" value="C-METHYLTRANSFERASE"/>
    <property type="match status" value="1"/>
</dbReference>
<dbReference type="EMBL" id="JBHTAR010000011">
    <property type="protein sequence ID" value="MFC7200122.1"/>
    <property type="molecule type" value="Genomic_DNA"/>
</dbReference>
<accession>A0ABD5Z4F0</accession>
<evidence type="ECO:0000256" key="1">
    <source>
        <dbReference type="SAM" id="Phobius"/>
    </source>
</evidence>
<dbReference type="SUPFAM" id="SSF103473">
    <property type="entry name" value="MFS general substrate transporter"/>
    <property type="match status" value="1"/>
</dbReference>
<name>A0ABD5Z4F0_9EURY</name>
<reference evidence="2 3" key="1">
    <citation type="journal article" date="2019" name="Int. J. Syst. Evol. Microbiol.">
        <title>The Global Catalogue of Microorganisms (GCM) 10K type strain sequencing project: providing services to taxonomists for standard genome sequencing and annotation.</title>
        <authorList>
            <consortium name="The Broad Institute Genomics Platform"/>
            <consortium name="The Broad Institute Genome Sequencing Center for Infectious Disease"/>
            <person name="Wu L."/>
            <person name="Ma J."/>
        </authorList>
    </citation>
    <scope>NUCLEOTIDE SEQUENCE [LARGE SCALE GENOMIC DNA]</scope>
    <source>
        <strain evidence="2 3">XZGYJ-43</strain>
    </source>
</reference>
<keyword evidence="3" id="KW-1185">Reference proteome</keyword>
<dbReference type="AlphaFoldDB" id="A0ABD5Z4F0"/>
<dbReference type="Gene3D" id="1.20.1250.20">
    <property type="entry name" value="MFS general substrate transporter like domains"/>
    <property type="match status" value="1"/>
</dbReference>
<feature type="transmembrane region" description="Helical" evidence="1">
    <location>
        <begin position="252"/>
        <end position="275"/>
    </location>
</feature>
<dbReference type="Proteomes" id="UP001596447">
    <property type="component" value="Unassembled WGS sequence"/>
</dbReference>
<evidence type="ECO:0000313" key="3">
    <source>
        <dbReference type="Proteomes" id="UP001596447"/>
    </source>
</evidence>
<feature type="transmembrane region" description="Helical" evidence="1">
    <location>
        <begin position="199"/>
        <end position="220"/>
    </location>
</feature>
<feature type="transmembrane region" description="Helical" evidence="1">
    <location>
        <begin position="95"/>
        <end position="114"/>
    </location>
</feature>
<dbReference type="PANTHER" id="PTHR23518:SF2">
    <property type="entry name" value="MAJOR FACILITATOR SUPERFAMILY TRANSPORTER"/>
    <property type="match status" value="1"/>
</dbReference>
<proteinExistence type="predicted"/>
<evidence type="ECO:0008006" key="4">
    <source>
        <dbReference type="Google" id="ProtNLM"/>
    </source>
</evidence>
<feature type="transmembrane region" description="Helical" evidence="1">
    <location>
        <begin position="320"/>
        <end position="341"/>
    </location>
</feature>
<keyword evidence="1" id="KW-1133">Transmembrane helix</keyword>
<protein>
    <recommendedName>
        <fullName evidence="4">MFS transporter</fullName>
    </recommendedName>
</protein>
<feature type="transmembrane region" description="Helical" evidence="1">
    <location>
        <begin position="411"/>
        <end position="430"/>
    </location>
</feature>
<comment type="caution">
    <text evidence="2">The sequence shown here is derived from an EMBL/GenBank/DDBJ whole genome shotgun (WGS) entry which is preliminary data.</text>
</comment>
<dbReference type="InterPro" id="IPR036259">
    <property type="entry name" value="MFS_trans_sf"/>
</dbReference>
<keyword evidence="1" id="KW-0472">Membrane</keyword>
<sequence>MAVDDSDGPLGPNPLSDVESLGDLVGGRPEILVLATSVLGYDLVVQFTNRFFAGQLAHVGASGLTIGLFGTLGMFLGMVFPYLSGELPESADERLVLVVVGCLSTLGMVIWLAAPPFEKTDPLGVHLPAWMWLLVGQVFVYTWRLRGAGTAFANVRRRTPHEALVTGLDTGEMLRRGALVVGMVPVVVVFYFLSFHPGFQVLVALGGALGFTALVVQLVIGTGGKPPERIEFRGVERLSADLRSFPRDLEPLLVGDTLARFAVGMIHMFLVLYVMSVKNLDASVLGVHLDSVVVFSLFMAVEATVALVSAPLGEELVREFGARSTLAGSLVVTAAFPGLLFLAGQDVLAVAVLFGVFGLRLVGQPAREVFVEQLSDAGNERAGRSYRTVRNALVVPSSVVGGALYTVSPDLLMLAASVVGLVGAATFLRVEPLPDYLTLYEDDGRR</sequence>
<feature type="transmembrane region" description="Helical" evidence="1">
    <location>
        <begin position="287"/>
        <end position="308"/>
    </location>
</feature>
<organism evidence="2 3">
    <name type="scientific">Halospeciosus flavus</name>
    <dbReference type="NCBI Taxonomy" id="3032283"/>
    <lineage>
        <taxon>Archaea</taxon>
        <taxon>Methanobacteriati</taxon>
        <taxon>Methanobacteriota</taxon>
        <taxon>Stenosarchaea group</taxon>
        <taxon>Halobacteria</taxon>
        <taxon>Halobacteriales</taxon>
        <taxon>Halobacteriaceae</taxon>
        <taxon>Halospeciosus</taxon>
    </lineage>
</organism>
<evidence type="ECO:0000313" key="2">
    <source>
        <dbReference type="EMBL" id="MFC7200122.1"/>
    </source>
</evidence>
<dbReference type="RefSeq" id="WP_279530041.1">
    <property type="nucleotide sequence ID" value="NZ_CP122312.1"/>
</dbReference>
<keyword evidence="1" id="KW-0812">Transmembrane</keyword>
<feature type="transmembrane region" description="Helical" evidence="1">
    <location>
        <begin position="174"/>
        <end position="193"/>
    </location>
</feature>
<feature type="transmembrane region" description="Helical" evidence="1">
    <location>
        <begin position="129"/>
        <end position="153"/>
    </location>
</feature>
<feature type="transmembrane region" description="Helical" evidence="1">
    <location>
        <begin position="59"/>
        <end position="83"/>
    </location>
</feature>
<gene>
    <name evidence="2" type="ORF">ACFQJ9_11995</name>
</gene>